<dbReference type="RefSeq" id="WP_078167157.1">
    <property type="nucleotide sequence ID" value="NZ_CP026846.1"/>
</dbReference>
<gene>
    <name evidence="12" type="primary">gspC</name>
    <name evidence="12" type="ORF">G5S56_22090</name>
</gene>
<evidence type="ECO:0000256" key="5">
    <source>
        <dbReference type="ARBA" id="ARBA00022519"/>
    </source>
</evidence>
<keyword evidence="9 10" id="KW-0472">Membrane</keyword>
<keyword evidence="8 10" id="KW-1133">Transmembrane helix</keyword>
<feature type="domain" description="Type II secretion system protein GspC N-terminal" evidence="11">
    <location>
        <begin position="76"/>
        <end position="153"/>
    </location>
</feature>
<dbReference type="AlphaFoldDB" id="A0A7G6KF66"/>
<sequence>MVPTLRFPFHLANHNKDAAINILIIFISIGSIIFNVNYFHTTIVKNGQIINQPTNAFQSEFSLAALWRNENHAGVKDANPVAVNQETPKLSIALNGIVLTSNDETSFVLINEGSEQKRYSLNEALESAPGTFIRKINKTSVVFETHGHYEKVTLHPGLPDIIKQPDSESQNVLADYIIATPIRDGEQIYGLRLNPRKGLNAFTTSLLQPGDIALRINNLSLTHPDEVSQALSLLLTQQSAQFTIRRNGVPRLINVSVGELTGMNGQRHERTQ</sequence>
<evidence type="ECO:0000256" key="3">
    <source>
        <dbReference type="ARBA" id="ARBA00022448"/>
    </source>
</evidence>
<dbReference type="SUPFAM" id="SSF50156">
    <property type="entry name" value="PDZ domain-like"/>
    <property type="match status" value="1"/>
</dbReference>
<evidence type="ECO:0000256" key="7">
    <source>
        <dbReference type="ARBA" id="ARBA00022927"/>
    </source>
</evidence>
<keyword evidence="4" id="KW-1003">Cell membrane</keyword>
<proteinExistence type="inferred from homology"/>
<evidence type="ECO:0000256" key="1">
    <source>
        <dbReference type="ARBA" id="ARBA00004533"/>
    </source>
</evidence>
<dbReference type="Gene3D" id="2.30.42.10">
    <property type="match status" value="1"/>
</dbReference>
<dbReference type="InterPro" id="IPR036034">
    <property type="entry name" value="PDZ_sf"/>
</dbReference>
<comment type="subcellular location">
    <subcellularLocation>
        <location evidence="1">Cell inner membrane</location>
    </subcellularLocation>
</comment>
<name>A0A7G6KF66_SHIBO</name>
<reference evidence="12 13" key="1">
    <citation type="submission" date="2020-08" db="EMBL/GenBank/DDBJ databases">
        <title>Complete genome sequencing of Shigella boydii.</title>
        <authorList>
            <person name="Hazen T.H."/>
            <person name="Michalski J.M."/>
            <person name="Rasko D.A."/>
        </authorList>
    </citation>
    <scope>NUCLEOTIDE SEQUENCE [LARGE SCALE GENOMIC DNA]</scope>
    <source>
        <strain evidence="12 13">600690</strain>
    </source>
</reference>
<evidence type="ECO:0000259" key="11">
    <source>
        <dbReference type="Pfam" id="PF11356"/>
    </source>
</evidence>
<dbReference type="PROSITE" id="PS01141">
    <property type="entry name" value="T2SP_C"/>
    <property type="match status" value="1"/>
</dbReference>
<evidence type="ECO:0000256" key="9">
    <source>
        <dbReference type="ARBA" id="ARBA00023136"/>
    </source>
</evidence>
<feature type="transmembrane region" description="Helical" evidence="10">
    <location>
        <begin position="20"/>
        <end position="39"/>
    </location>
</feature>
<dbReference type="Pfam" id="PF11356">
    <property type="entry name" value="T2SSC"/>
    <property type="match status" value="1"/>
</dbReference>
<dbReference type="EMBL" id="CP049278">
    <property type="protein sequence ID" value="QNC65859.1"/>
    <property type="molecule type" value="Genomic_DNA"/>
</dbReference>
<organism evidence="12 13">
    <name type="scientific">Shigella boydii</name>
    <dbReference type="NCBI Taxonomy" id="621"/>
    <lineage>
        <taxon>Bacteria</taxon>
        <taxon>Pseudomonadati</taxon>
        <taxon>Pseudomonadota</taxon>
        <taxon>Gammaproteobacteria</taxon>
        <taxon>Enterobacterales</taxon>
        <taxon>Enterobacteriaceae</taxon>
        <taxon>Shigella</taxon>
    </lineage>
</organism>
<evidence type="ECO:0000256" key="4">
    <source>
        <dbReference type="ARBA" id="ARBA00022475"/>
    </source>
</evidence>
<keyword evidence="7" id="KW-0653">Protein transport</keyword>
<dbReference type="NCBIfam" id="TIGR01713">
    <property type="entry name" value="typeII_sec_gspC"/>
    <property type="match status" value="1"/>
</dbReference>
<dbReference type="Gene3D" id="2.30.30.830">
    <property type="match status" value="1"/>
</dbReference>
<evidence type="ECO:0000313" key="12">
    <source>
        <dbReference type="EMBL" id="QNC65859.1"/>
    </source>
</evidence>
<accession>A0A7G6KF66</accession>
<dbReference type="GO" id="GO:0015628">
    <property type="term" value="P:protein secretion by the type II secretion system"/>
    <property type="evidence" value="ECO:0007669"/>
    <property type="project" value="InterPro"/>
</dbReference>
<evidence type="ECO:0000256" key="8">
    <source>
        <dbReference type="ARBA" id="ARBA00022989"/>
    </source>
</evidence>
<keyword evidence="5" id="KW-0997">Cell inner membrane</keyword>
<dbReference type="Proteomes" id="UP000515238">
    <property type="component" value="Chromosome"/>
</dbReference>
<dbReference type="GO" id="GO:0015627">
    <property type="term" value="C:type II protein secretion system complex"/>
    <property type="evidence" value="ECO:0007669"/>
    <property type="project" value="InterPro"/>
</dbReference>
<evidence type="ECO:0000256" key="10">
    <source>
        <dbReference type="SAM" id="Phobius"/>
    </source>
</evidence>
<keyword evidence="6 10" id="KW-0812">Transmembrane</keyword>
<dbReference type="InterPro" id="IPR001639">
    <property type="entry name" value="T2SS_protein-GspC"/>
</dbReference>
<dbReference type="InterPro" id="IPR024961">
    <property type="entry name" value="T2SS_GspC_N"/>
</dbReference>
<keyword evidence="3" id="KW-0813">Transport</keyword>
<comment type="similarity">
    <text evidence="2">Belongs to the GSP C family.</text>
</comment>
<evidence type="ECO:0000256" key="6">
    <source>
        <dbReference type="ARBA" id="ARBA00022692"/>
    </source>
</evidence>
<dbReference type="GO" id="GO:0005886">
    <property type="term" value="C:plasma membrane"/>
    <property type="evidence" value="ECO:0007669"/>
    <property type="project" value="UniProtKB-SubCell"/>
</dbReference>
<protein>
    <submittedName>
        <fullName evidence="12">Type II secretion system protein GspC</fullName>
    </submittedName>
</protein>
<evidence type="ECO:0000256" key="2">
    <source>
        <dbReference type="ARBA" id="ARBA00007986"/>
    </source>
</evidence>
<evidence type="ECO:0000313" key="13">
    <source>
        <dbReference type="Proteomes" id="UP000515238"/>
    </source>
</evidence>